<dbReference type="Pfam" id="PF11734">
    <property type="entry name" value="TilS_C"/>
    <property type="match status" value="1"/>
</dbReference>
<evidence type="ECO:0000313" key="11">
    <source>
        <dbReference type="Proteomes" id="UP000189177"/>
    </source>
</evidence>
<organism evidence="10 11">
    <name type="scientific">Thioalkalivibrio halophilus</name>
    <dbReference type="NCBI Taxonomy" id="252474"/>
    <lineage>
        <taxon>Bacteria</taxon>
        <taxon>Pseudomonadati</taxon>
        <taxon>Pseudomonadota</taxon>
        <taxon>Gammaproteobacteria</taxon>
        <taxon>Chromatiales</taxon>
        <taxon>Ectothiorhodospiraceae</taxon>
        <taxon>Thioalkalivibrio</taxon>
    </lineage>
</organism>
<evidence type="ECO:0000256" key="3">
    <source>
        <dbReference type="ARBA" id="ARBA00022598"/>
    </source>
</evidence>
<protein>
    <recommendedName>
        <fullName evidence="8">tRNA(Ile)-lysidine synthase</fullName>
        <ecNumber evidence="8">6.3.4.19</ecNumber>
    </recommendedName>
    <alternativeName>
        <fullName evidence="8">tRNA(Ile)-2-lysyl-cytidine synthase</fullName>
    </alternativeName>
    <alternativeName>
        <fullName evidence="8">tRNA(Ile)-lysidine synthetase</fullName>
    </alternativeName>
</protein>
<accession>A0A1V2ZVG6</accession>
<dbReference type="InterPro" id="IPR012796">
    <property type="entry name" value="Lysidine-tRNA-synth_C"/>
</dbReference>
<dbReference type="HAMAP" id="MF_01161">
    <property type="entry name" value="tRNA_Ile_lys_synt"/>
    <property type="match status" value="1"/>
</dbReference>
<dbReference type="InterPro" id="IPR012094">
    <property type="entry name" value="tRNA_Ile_lys_synt"/>
</dbReference>
<gene>
    <name evidence="8" type="primary">tilS</name>
    <name evidence="10" type="ORF">B1A74_12840</name>
</gene>
<dbReference type="SUPFAM" id="SSF56037">
    <property type="entry name" value="PheT/TilS domain"/>
    <property type="match status" value="1"/>
</dbReference>
<proteinExistence type="inferred from homology"/>
<keyword evidence="2 8" id="KW-0963">Cytoplasm</keyword>
<evidence type="ECO:0000256" key="2">
    <source>
        <dbReference type="ARBA" id="ARBA00022490"/>
    </source>
</evidence>
<evidence type="ECO:0000256" key="8">
    <source>
        <dbReference type="HAMAP-Rule" id="MF_01161"/>
    </source>
</evidence>
<dbReference type="AlphaFoldDB" id="A0A1V2ZVG6"/>
<dbReference type="STRING" id="252474.B1A74_12840"/>
<dbReference type="Proteomes" id="UP000189177">
    <property type="component" value="Unassembled WGS sequence"/>
</dbReference>
<evidence type="ECO:0000259" key="9">
    <source>
        <dbReference type="SMART" id="SM00977"/>
    </source>
</evidence>
<comment type="caution">
    <text evidence="10">The sequence shown here is derived from an EMBL/GenBank/DDBJ whole genome shotgun (WGS) entry which is preliminary data.</text>
</comment>
<dbReference type="InterPro" id="IPR015262">
    <property type="entry name" value="tRNA_Ile_lys_synt_subst-bd"/>
</dbReference>
<keyword evidence="4 8" id="KW-0819">tRNA processing</keyword>
<keyword evidence="5 8" id="KW-0547">Nucleotide-binding</keyword>
<evidence type="ECO:0000256" key="5">
    <source>
        <dbReference type="ARBA" id="ARBA00022741"/>
    </source>
</evidence>
<dbReference type="InterPro" id="IPR012795">
    <property type="entry name" value="tRNA_Ile_lys_synt_N"/>
</dbReference>
<dbReference type="GO" id="GO:0032267">
    <property type="term" value="F:tRNA(Ile)-lysidine synthase activity"/>
    <property type="evidence" value="ECO:0007669"/>
    <property type="project" value="UniProtKB-EC"/>
</dbReference>
<evidence type="ECO:0000256" key="7">
    <source>
        <dbReference type="ARBA" id="ARBA00048539"/>
    </source>
</evidence>
<dbReference type="NCBIfam" id="TIGR02433">
    <property type="entry name" value="lysidine_TilS_C"/>
    <property type="match status" value="1"/>
</dbReference>
<reference evidence="10 11" key="1">
    <citation type="submission" date="2017-02" db="EMBL/GenBank/DDBJ databases">
        <title>Genomic diversity within the haloalkaliphilic genus Thioalkalivibrio.</title>
        <authorList>
            <person name="Ahn A.-C."/>
            <person name="Meier-Kolthoff J."/>
            <person name="Overmars L."/>
            <person name="Richter M."/>
            <person name="Woyke T."/>
            <person name="Sorokin D.Y."/>
            <person name="Muyzer G."/>
        </authorList>
    </citation>
    <scope>NUCLEOTIDE SEQUENCE [LARGE SCALE GENOMIC DNA]</scope>
    <source>
        <strain evidence="10 11">HL17</strain>
    </source>
</reference>
<keyword evidence="6 8" id="KW-0067">ATP-binding</keyword>
<feature type="binding site" evidence="8">
    <location>
        <begin position="6"/>
        <end position="11"/>
    </location>
    <ligand>
        <name>ATP</name>
        <dbReference type="ChEBI" id="CHEBI:30616"/>
    </ligand>
</feature>
<dbReference type="Pfam" id="PF01171">
    <property type="entry name" value="ATP_bind_3"/>
    <property type="match status" value="1"/>
</dbReference>
<feature type="domain" description="Lysidine-tRNA(Ile) synthetase C-terminal" evidence="9">
    <location>
        <begin position="338"/>
        <end position="390"/>
    </location>
</feature>
<comment type="function">
    <text evidence="8">Ligates lysine onto the cytidine present at position 34 of the AUA codon-specific tRNA(Ile) that contains the anticodon CAU, in an ATP-dependent manner. Cytidine is converted to lysidine, thus changing the amino acid specificity of the tRNA from methionine to isoleucine.</text>
</comment>
<comment type="similarity">
    <text evidence="8">Belongs to the tRNA(Ile)-lysidine synthase family.</text>
</comment>
<dbReference type="PROSITE" id="PS51257">
    <property type="entry name" value="PROKAR_LIPOPROTEIN"/>
    <property type="match status" value="1"/>
</dbReference>
<dbReference type="EC" id="6.3.4.19" evidence="8"/>
<dbReference type="EMBL" id="MUZR01000063">
    <property type="protein sequence ID" value="OOC09099.1"/>
    <property type="molecule type" value="Genomic_DNA"/>
</dbReference>
<name>A0A1V2ZVG6_9GAMM</name>
<dbReference type="GO" id="GO:0005524">
    <property type="term" value="F:ATP binding"/>
    <property type="evidence" value="ECO:0007669"/>
    <property type="project" value="UniProtKB-UniRule"/>
</dbReference>
<dbReference type="CDD" id="cd01992">
    <property type="entry name" value="TilS_N"/>
    <property type="match status" value="1"/>
</dbReference>
<dbReference type="SUPFAM" id="SSF82829">
    <property type="entry name" value="MesJ substrate recognition domain-like"/>
    <property type="match status" value="1"/>
</dbReference>
<dbReference type="Gene3D" id="1.20.59.20">
    <property type="match status" value="1"/>
</dbReference>
<dbReference type="InterPro" id="IPR011063">
    <property type="entry name" value="TilS/TtcA_N"/>
</dbReference>
<comment type="subcellular location">
    <subcellularLocation>
        <location evidence="1 8">Cytoplasm</location>
    </subcellularLocation>
</comment>
<sequence length="400" mass="44029">MRVAFSGGRDSSVLLHALSAACRAADTPGPEVWHVDHGLHVQSGAQSEHCRGVARSMGLRFVHRVVRELDTREQGVEAAARHARYALLREDLGPTGVVVTAHHAGDQAETFLLAALRGSGPHGLRGMVPWRREGEGWLARPLLDVADAAVAGRAWMDGLTWVEDPTNADPGFDRNFLRREILPRLNERFAASAGLARSARWQAEVAGGEDADLARQLAGAGAGEVLPLSVLRPLEPGRRSALLRHWIREHGLRPPGHRRLAEFLRQALEADGDRQPRLDWDEGCLRRYRDALYLDPPETEPASPIPWPADQQRLRLPDGRVLTREHPAFADPLLAGAVEVVFRRGGERVAAGGRHRRLKSLMQERGIPPWRRARIPLLRPPGGTVRAVLWPRGPGADSTA</sequence>
<dbReference type="SMART" id="SM00977">
    <property type="entry name" value="TilS_C"/>
    <property type="match status" value="1"/>
</dbReference>
<dbReference type="InterPro" id="IPR014729">
    <property type="entry name" value="Rossmann-like_a/b/a_fold"/>
</dbReference>
<evidence type="ECO:0000256" key="6">
    <source>
        <dbReference type="ARBA" id="ARBA00022840"/>
    </source>
</evidence>
<evidence type="ECO:0000313" key="10">
    <source>
        <dbReference type="EMBL" id="OOC09099.1"/>
    </source>
</evidence>
<evidence type="ECO:0000256" key="4">
    <source>
        <dbReference type="ARBA" id="ARBA00022694"/>
    </source>
</evidence>
<evidence type="ECO:0000256" key="1">
    <source>
        <dbReference type="ARBA" id="ARBA00004496"/>
    </source>
</evidence>
<dbReference type="PANTHER" id="PTHR43033">
    <property type="entry name" value="TRNA(ILE)-LYSIDINE SYNTHASE-RELATED"/>
    <property type="match status" value="1"/>
</dbReference>
<dbReference type="GO" id="GO:0006400">
    <property type="term" value="P:tRNA modification"/>
    <property type="evidence" value="ECO:0007669"/>
    <property type="project" value="UniProtKB-UniRule"/>
</dbReference>
<dbReference type="Pfam" id="PF09179">
    <property type="entry name" value="TilS"/>
    <property type="match status" value="1"/>
</dbReference>
<dbReference type="NCBIfam" id="TIGR02432">
    <property type="entry name" value="lysidine_TilS_N"/>
    <property type="match status" value="1"/>
</dbReference>
<dbReference type="PANTHER" id="PTHR43033:SF1">
    <property type="entry name" value="TRNA(ILE)-LYSIDINE SYNTHASE-RELATED"/>
    <property type="match status" value="1"/>
</dbReference>
<comment type="catalytic activity">
    <reaction evidence="7 8">
        <text>cytidine(34) in tRNA(Ile2) + L-lysine + ATP = lysidine(34) in tRNA(Ile2) + AMP + diphosphate + H(+)</text>
        <dbReference type="Rhea" id="RHEA:43744"/>
        <dbReference type="Rhea" id="RHEA-COMP:10625"/>
        <dbReference type="Rhea" id="RHEA-COMP:10670"/>
        <dbReference type="ChEBI" id="CHEBI:15378"/>
        <dbReference type="ChEBI" id="CHEBI:30616"/>
        <dbReference type="ChEBI" id="CHEBI:32551"/>
        <dbReference type="ChEBI" id="CHEBI:33019"/>
        <dbReference type="ChEBI" id="CHEBI:82748"/>
        <dbReference type="ChEBI" id="CHEBI:83665"/>
        <dbReference type="ChEBI" id="CHEBI:456215"/>
        <dbReference type="EC" id="6.3.4.19"/>
    </reaction>
</comment>
<comment type="domain">
    <text evidence="8">The N-terminal region contains the highly conserved SGGXDS motif, predicted to be a P-loop motif involved in ATP binding.</text>
</comment>
<dbReference type="GO" id="GO:0005737">
    <property type="term" value="C:cytoplasm"/>
    <property type="evidence" value="ECO:0007669"/>
    <property type="project" value="UniProtKB-SubCell"/>
</dbReference>
<dbReference type="SUPFAM" id="SSF52402">
    <property type="entry name" value="Adenine nucleotide alpha hydrolases-like"/>
    <property type="match status" value="1"/>
</dbReference>
<keyword evidence="11" id="KW-1185">Reference proteome</keyword>
<dbReference type="Gene3D" id="3.40.50.620">
    <property type="entry name" value="HUPs"/>
    <property type="match status" value="1"/>
</dbReference>
<keyword evidence="3 8" id="KW-0436">Ligase</keyword>